<accession>A0AAW5RUT5</accession>
<dbReference type="EMBL" id="JAJVCY010000091">
    <property type="protein sequence ID" value="MCV3290863.1"/>
    <property type="molecule type" value="Genomic_DNA"/>
</dbReference>
<dbReference type="AlphaFoldDB" id="A0AAW5RUT5"/>
<reference evidence="1" key="1">
    <citation type="submission" date="2022-01" db="EMBL/GenBank/DDBJ databases">
        <title>Comparison of Fish pathogen Aeromonas spp.</title>
        <authorList>
            <person name="Dubey S."/>
            <person name="Sorum H."/>
            <person name="Munangandu H.M."/>
        </authorList>
    </citation>
    <scope>NUCLEOTIDE SEQUENCE</scope>
    <source>
        <strain evidence="1">SD/21-15</strain>
    </source>
</reference>
<evidence type="ECO:0000313" key="2">
    <source>
        <dbReference type="Proteomes" id="UP001208651"/>
    </source>
</evidence>
<organism evidence="1 2">
    <name type="scientific">Aeromonas media</name>
    <dbReference type="NCBI Taxonomy" id="651"/>
    <lineage>
        <taxon>Bacteria</taxon>
        <taxon>Pseudomonadati</taxon>
        <taxon>Pseudomonadota</taxon>
        <taxon>Gammaproteobacteria</taxon>
        <taxon>Aeromonadales</taxon>
        <taxon>Aeromonadaceae</taxon>
        <taxon>Aeromonas</taxon>
    </lineage>
</organism>
<name>A0AAW5RUT5_AERME</name>
<dbReference type="Proteomes" id="UP001208651">
    <property type="component" value="Unassembled WGS sequence"/>
</dbReference>
<protein>
    <submittedName>
        <fullName evidence="1">Uncharacterized protein</fullName>
    </submittedName>
</protein>
<proteinExistence type="predicted"/>
<comment type="caution">
    <text evidence="1">The sequence shown here is derived from an EMBL/GenBank/DDBJ whole genome shotgun (WGS) entry which is preliminary data.</text>
</comment>
<dbReference type="RefSeq" id="WP_171269051.1">
    <property type="nucleotide sequence ID" value="NZ_CP038444.1"/>
</dbReference>
<evidence type="ECO:0000313" key="1">
    <source>
        <dbReference type="EMBL" id="MCV3290863.1"/>
    </source>
</evidence>
<sequence>MHISTWRLTRQSTSAIDSRQDVVMGRADTPGVPLGVMQPARWVVIVAKIGGILVVFL</sequence>
<gene>
    <name evidence="1" type="ORF">LZT28_22030</name>
</gene>